<sequence length="188" mass="22000">MESTPQQNFNQYLLPHQLSSVYTPSMNMQINSQNYCQPYFFPHFFGYPNNILPQQAMYAPSFMASESIQPSEQNCYFVPENMSQADIEKLLLETIPDLNGTENNFEIKKFFKKFDAHLEDWPEKKKIFALKSKLFGKAKSCFILAIKSKHCNYKSIKHFILCQLIPSEYKVEEQINSIKKKPTQNLSM</sequence>
<comment type="caution">
    <text evidence="1">The sequence shown here is derived from an EMBL/GenBank/DDBJ whole genome shotgun (WGS) entry which is preliminary data.</text>
</comment>
<dbReference type="Proteomes" id="UP000580250">
    <property type="component" value="Unassembled WGS sequence"/>
</dbReference>
<organism evidence="1 2">
    <name type="scientific">Meloidogyne enterolobii</name>
    <name type="common">Root-knot nematode worm</name>
    <name type="synonym">Meloidogyne mayaguensis</name>
    <dbReference type="NCBI Taxonomy" id="390850"/>
    <lineage>
        <taxon>Eukaryota</taxon>
        <taxon>Metazoa</taxon>
        <taxon>Ecdysozoa</taxon>
        <taxon>Nematoda</taxon>
        <taxon>Chromadorea</taxon>
        <taxon>Rhabditida</taxon>
        <taxon>Tylenchina</taxon>
        <taxon>Tylenchomorpha</taxon>
        <taxon>Tylenchoidea</taxon>
        <taxon>Meloidogynidae</taxon>
        <taxon>Meloidogyninae</taxon>
        <taxon>Meloidogyne</taxon>
    </lineage>
</organism>
<dbReference type="EMBL" id="CAJEWN010000679">
    <property type="protein sequence ID" value="CAD2188178.1"/>
    <property type="molecule type" value="Genomic_DNA"/>
</dbReference>
<dbReference type="AlphaFoldDB" id="A0A6V7WMC3"/>
<evidence type="ECO:0000313" key="2">
    <source>
        <dbReference type="Proteomes" id="UP000580250"/>
    </source>
</evidence>
<protein>
    <submittedName>
        <fullName evidence="1">Uncharacterized protein</fullName>
    </submittedName>
</protein>
<accession>A0A6V7WMC3</accession>
<gene>
    <name evidence="1" type="ORF">MENT_LOCUS40814</name>
</gene>
<reference evidence="1 2" key="1">
    <citation type="submission" date="2020-08" db="EMBL/GenBank/DDBJ databases">
        <authorList>
            <person name="Koutsovoulos G."/>
            <person name="Danchin GJ E."/>
        </authorList>
    </citation>
    <scope>NUCLEOTIDE SEQUENCE [LARGE SCALE GENOMIC DNA]</scope>
</reference>
<name>A0A6V7WMC3_MELEN</name>
<proteinExistence type="predicted"/>
<evidence type="ECO:0000313" key="1">
    <source>
        <dbReference type="EMBL" id="CAD2188178.1"/>
    </source>
</evidence>